<reference evidence="12 13" key="1">
    <citation type="journal article" date="2014" name="Appl. Environ. Microbiol.">
        <title>Profile of Secreted Hydrolases, Associated Proteins, and SlpA in Thermoanaerobacterium saccharolyticum during the Degradation of Hemicellulose.</title>
        <authorList>
            <person name="Currie D.H."/>
            <person name="Guss A.M."/>
            <person name="Herring C.D."/>
            <person name="Giannone R.J."/>
            <person name="Johnson C.M."/>
            <person name="Lankford P.K."/>
            <person name="Brown S.D."/>
            <person name="Hettich R.L."/>
            <person name="Lynd L.R."/>
        </authorList>
    </citation>
    <scope>NUCLEOTIDE SEQUENCE [LARGE SCALE GENOMIC DNA]</scope>
    <source>
        <strain evidence="13">DSM 8691 / JW/SL-YS485</strain>
    </source>
</reference>
<sequence>MAEVTITKDNFQEEVVNSNIPVLVDFWAEWCGPCRMVSPIIEELAEDYEGKVKVGKINVDEENELAMQFRIMSIPTIALFKDGKMVDKIIGARPKSDFEDFINRNI</sequence>
<dbReference type="PANTHER" id="PTHR45663">
    <property type="entry name" value="GEO12009P1"/>
    <property type="match status" value="1"/>
</dbReference>
<feature type="site" description="Contributes to redox potential value" evidence="9">
    <location>
        <position position="33"/>
    </location>
</feature>
<proteinExistence type="inferred from homology"/>
<dbReference type="RefSeq" id="WP_014758851.1">
    <property type="nucleotide sequence ID" value="NC_017992.1"/>
</dbReference>
<keyword evidence="5 10" id="KW-1015">Disulfide bond</keyword>
<dbReference type="Pfam" id="PF00085">
    <property type="entry name" value="Thioredoxin"/>
    <property type="match status" value="1"/>
</dbReference>
<dbReference type="FunFam" id="3.40.30.10:FF:000001">
    <property type="entry name" value="Thioredoxin"/>
    <property type="match status" value="1"/>
</dbReference>
<keyword evidence="4" id="KW-0249">Electron transport</keyword>
<organism evidence="12 13">
    <name type="scientific">Thermoanaerobacterium saccharolyticum (strain DSM 8691 / JW/SL-YS485)</name>
    <dbReference type="NCBI Taxonomy" id="1094508"/>
    <lineage>
        <taxon>Bacteria</taxon>
        <taxon>Bacillati</taxon>
        <taxon>Bacillota</taxon>
        <taxon>Clostridia</taxon>
        <taxon>Thermoanaerobacterales</taxon>
        <taxon>Thermoanaerobacteraceae</taxon>
        <taxon>Thermoanaerobacterium</taxon>
    </lineage>
</organism>
<dbReference type="PATRIC" id="fig|1094508.3.peg.2022"/>
<dbReference type="InterPro" id="IPR036249">
    <property type="entry name" value="Thioredoxin-like_sf"/>
</dbReference>
<evidence type="ECO:0000256" key="8">
    <source>
        <dbReference type="PIRNR" id="PIRNR000077"/>
    </source>
</evidence>
<evidence type="ECO:0000256" key="1">
    <source>
        <dbReference type="ARBA" id="ARBA00008987"/>
    </source>
</evidence>
<dbReference type="KEGG" id="tsh:Tsac_1996"/>
<evidence type="ECO:0000313" key="12">
    <source>
        <dbReference type="EMBL" id="AFK87000.1"/>
    </source>
</evidence>
<feature type="active site" description="Nucleophile" evidence="9">
    <location>
        <position position="31"/>
    </location>
</feature>
<dbReference type="Gene3D" id="3.40.30.10">
    <property type="entry name" value="Glutaredoxin"/>
    <property type="match status" value="1"/>
</dbReference>
<evidence type="ECO:0000256" key="3">
    <source>
        <dbReference type="ARBA" id="ARBA00022448"/>
    </source>
</evidence>
<feature type="active site" description="Nucleophile" evidence="9">
    <location>
        <position position="34"/>
    </location>
</feature>
<dbReference type="GO" id="GO:0005737">
    <property type="term" value="C:cytoplasm"/>
    <property type="evidence" value="ECO:0007669"/>
    <property type="project" value="TreeGrafter"/>
</dbReference>
<dbReference type="InterPro" id="IPR005746">
    <property type="entry name" value="Thioredoxin"/>
</dbReference>
<evidence type="ECO:0000256" key="7">
    <source>
        <dbReference type="NCBIfam" id="TIGR01068"/>
    </source>
</evidence>
<dbReference type="NCBIfam" id="TIGR01068">
    <property type="entry name" value="thioredoxin"/>
    <property type="match status" value="1"/>
</dbReference>
<feature type="domain" description="Thioredoxin" evidence="11">
    <location>
        <begin position="1"/>
        <end position="106"/>
    </location>
</feature>
<dbReference type="SUPFAM" id="SSF52833">
    <property type="entry name" value="Thioredoxin-like"/>
    <property type="match status" value="1"/>
</dbReference>
<evidence type="ECO:0000256" key="5">
    <source>
        <dbReference type="ARBA" id="ARBA00023157"/>
    </source>
</evidence>
<dbReference type="GO" id="GO:0015035">
    <property type="term" value="F:protein-disulfide reductase activity"/>
    <property type="evidence" value="ECO:0007669"/>
    <property type="project" value="UniProtKB-UniRule"/>
</dbReference>
<dbReference type="InterPro" id="IPR013766">
    <property type="entry name" value="Thioredoxin_domain"/>
</dbReference>
<dbReference type="STRING" id="1094508.Tsac_1996"/>
<dbReference type="InterPro" id="IPR017937">
    <property type="entry name" value="Thioredoxin_CS"/>
</dbReference>
<dbReference type="AlphaFoldDB" id="I3VWV5"/>
<feature type="site" description="Contributes to redox potential value" evidence="9">
    <location>
        <position position="32"/>
    </location>
</feature>
<dbReference type="PRINTS" id="PR00421">
    <property type="entry name" value="THIOREDOXIN"/>
</dbReference>
<dbReference type="CDD" id="cd02947">
    <property type="entry name" value="TRX_family"/>
    <property type="match status" value="1"/>
</dbReference>
<evidence type="ECO:0000259" key="11">
    <source>
        <dbReference type="PROSITE" id="PS51352"/>
    </source>
</evidence>
<feature type="site" description="Deprotonates C-terminal active site Cys" evidence="9">
    <location>
        <position position="25"/>
    </location>
</feature>
<dbReference type="PROSITE" id="PS00194">
    <property type="entry name" value="THIOREDOXIN_1"/>
    <property type="match status" value="1"/>
</dbReference>
<protein>
    <recommendedName>
        <fullName evidence="2 7">Thioredoxin</fullName>
    </recommendedName>
</protein>
<dbReference type="PANTHER" id="PTHR45663:SF11">
    <property type="entry name" value="GEO12009P1"/>
    <property type="match status" value="1"/>
</dbReference>
<dbReference type="eggNOG" id="COG3118">
    <property type="taxonomic scope" value="Bacteria"/>
</dbReference>
<evidence type="ECO:0000256" key="2">
    <source>
        <dbReference type="ARBA" id="ARBA00020570"/>
    </source>
</evidence>
<dbReference type="BioCyc" id="TSAC1094508:GLMA-2022-MONOMER"/>
<dbReference type="EMBL" id="CP003184">
    <property type="protein sequence ID" value="AFK87000.1"/>
    <property type="molecule type" value="Genomic_DNA"/>
</dbReference>
<keyword evidence="3" id="KW-0813">Transport</keyword>
<keyword evidence="6 10" id="KW-0676">Redox-active center</keyword>
<evidence type="ECO:0000313" key="13">
    <source>
        <dbReference type="Proteomes" id="UP000006178"/>
    </source>
</evidence>
<evidence type="ECO:0000256" key="4">
    <source>
        <dbReference type="ARBA" id="ARBA00022982"/>
    </source>
</evidence>
<keyword evidence="13" id="KW-1185">Reference proteome</keyword>
<gene>
    <name evidence="12" type="ordered locus">Tsac_1996</name>
</gene>
<feature type="disulfide bond" description="Redox-active" evidence="10">
    <location>
        <begin position="31"/>
        <end position="34"/>
    </location>
</feature>
<dbReference type="Proteomes" id="UP000006178">
    <property type="component" value="Chromosome"/>
</dbReference>
<accession>I3VWV5</accession>
<dbReference type="PROSITE" id="PS51352">
    <property type="entry name" value="THIOREDOXIN_2"/>
    <property type="match status" value="1"/>
</dbReference>
<evidence type="ECO:0000256" key="10">
    <source>
        <dbReference type="PIRSR" id="PIRSR000077-4"/>
    </source>
</evidence>
<evidence type="ECO:0000256" key="6">
    <source>
        <dbReference type="ARBA" id="ARBA00023284"/>
    </source>
</evidence>
<dbReference type="PIRSF" id="PIRSF000077">
    <property type="entry name" value="Thioredoxin"/>
    <property type="match status" value="1"/>
</dbReference>
<evidence type="ECO:0000256" key="9">
    <source>
        <dbReference type="PIRSR" id="PIRSR000077-1"/>
    </source>
</evidence>
<name>I3VWV5_THESW</name>
<comment type="similarity">
    <text evidence="1 8">Belongs to the thioredoxin family.</text>
</comment>